<dbReference type="SUPFAM" id="SSF55846">
    <property type="entry name" value="N-acetylmuramoyl-L-alanine amidase-like"/>
    <property type="match status" value="1"/>
</dbReference>
<dbReference type="Proteomes" id="UP000192223">
    <property type="component" value="Unplaced"/>
</dbReference>
<keyword evidence="5 8" id="KW-1015">Disulfide bond</keyword>
<feature type="disulfide bond" evidence="8">
    <location>
        <begin position="61"/>
        <end position="67"/>
    </location>
</feature>
<dbReference type="PANTHER" id="PTHR11022">
    <property type="entry name" value="PEPTIDOGLYCAN RECOGNITION PROTEIN"/>
    <property type="match status" value="1"/>
</dbReference>
<keyword evidence="3 9" id="KW-0732">Signal</keyword>
<dbReference type="SMART" id="SM00644">
    <property type="entry name" value="Ami_2"/>
    <property type="match status" value="1"/>
</dbReference>
<comment type="similarity">
    <text evidence="1 7">Belongs to the N-acetylmuramoyl-L-alanine amidase 2 family.</text>
</comment>
<dbReference type="RefSeq" id="XP_018329558.1">
    <property type="nucleotide sequence ID" value="XM_018474056.2"/>
</dbReference>
<dbReference type="Gene3D" id="3.40.80.10">
    <property type="entry name" value="Peptidoglycan recognition protein-like"/>
    <property type="match status" value="1"/>
</dbReference>
<evidence type="ECO:0000256" key="4">
    <source>
        <dbReference type="ARBA" id="ARBA00022859"/>
    </source>
</evidence>
<dbReference type="CDD" id="cd06583">
    <property type="entry name" value="PGRP"/>
    <property type="match status" value="1"/>
</dbReference>
<dbReference type="AlphaFoldDB" id="A0A1W4XAW5"/>
<dbReference type="GO" id="GO:0042834">
    <property type="term" value="F:peptidoglycan binding"/>
    <property type="evidence" value="ECO:0007669"/>
    <property type="project" value="InterPro"/>
</dbReference>
<evidence type="ECO:0000256" key="2">
    <source>
        <dbReference type="ARBA" id="ARBA00022588"/>
    </source>
</evidence>
<gene>
    <name evidence="13" type="primary">LOC108739928</name>
</gene>
<feature type="disulfide bond" evidence="8">
    <location>
        <begin position="24"/>
        <end position="147"/>
    </location>
</feature>
<dbReference type="InterPro" id="IPR017331">
    <property type="entry name" value="Peptidoglycan_recognition"/>
</dbReference>
<evidence type="ECO:0000313" key="13">
    <source>
        <dbReference type="RefSeq" id="XP_018329558.1"/>
    </source>
</evidence>
<evidence type="ECO:0000256" key="8">
    <source>
        <dbReference type="PIRSR" id="PIRSR037945-1"/>
    </source>
</evidence>
<dbReference type="InterPro" id="IPR015510">
    <property type="entry name" value="PGRP"/>
</dbReference>
<dbReference type="GO" id="GO:0008270">
    <property type="term" value="F:zinc ion binding"/>
    <property type="evidence" value="ECO:0007669"/>
    <property type="project" value="InterPro"/>
</dbReference>
<keyword evidence="12" id="KW-1185">Reference proteome</keyword>
<dbReference type="FunFam" id="3.40.80.10:FF:000001">
    <property type="entry name" value="Peptidoglycan recognition protein 1"/>
    <property type="match status" value="1"/>
</dbReference>
<dbReference type="InterPro" id="IPR036505">
    <property type="entry name" value="Amidase/PGRP_sf"/>
</dbReference>
<dbReference type="SMART" id="SM00701">
    <property type="entry name" value="PGRP"/>
    <property type="match status" value="1"/>
</dbReference>
<sequence length="190" mass="21127">MKSFIIYLLVSLLQQQVALAGELCANLVSKKNWGARTPSQVDYALIPIKFVIVHHTVTTECNSDASCKETLQSIQNYHMDELDYYDIGYNFLIGGNGKVYEGTGWHKVGAHAVGYNSRSLGLAFIGDFRDKLPTSAQLTTAKDFLKCAVGLGELSEDYKLLGAKQVIATVSPGKKLYEEIKKWEHYTNKV</sequence>
<evidence type="ECO:0000256" key="9">
    <source>
        <dbReference type="SAM" id="SignalP"/>
    </source>
</evidence>
<feature type="signal peptide" evidence="9">
    <location>
        <begin position="1"/>
        <end position="20"/>
    </location>
</feature>
<dbReference type="PANTHER" id="PTHR11022:SF74">
    <property type="entry name" value="PEPTIDOGLYCAN-RECOGNITION PROTEIN SA"/>
    <property type="match status" value="1"/>
</dbReference>
<dbReference type="GO" id="GO:0045087">
    <property type="term" value="P:innate immune response"/>
    <property type="evidence" value="ECO:0007669"/>
    <property type="project" value="UniProtKB-KW"/>
</dbReference>
<dbReference type="Pfam" id="PF01510">
    <property type="entry name" value="Amidase_2"/>
    <property type="match status" value="1"/>
</dbReference>
<evidence type="ECO:0000256" key="6">
    <source>
        <dbReference type="ARBA" id="ARBA00057187"/>
    </source>
</evidence>
<name>A0A1W4XAW5_AGRPL</name>
<feature type="domain" description="Peptidoglycan recognition protein family" evidence="11">
    <location>
        <begin position="25"/>
        <end position="167"/>
    </location>
</feature>
<protein>
    <recommendedName>
        <fullName evidence="7">Peptidoglycan-recognition protein</fullName>
    </recommendedName>
</protein>
<dbReference type="GeneID" id="108739928"/>
<feature type="chain" id="PRO_5010725423" description="Peptidoglycan-recognition protein" evidence="9">
    <location>
        <begin position="21"/>
        <end position="190"/>
    </location>
</feature>
<dbReference type="KEGG" id="apln:108739928"/>
<dbReference type="InParanoid" id="A0A1W4XAW5"/>
<keyword evidence="4 7" id="KW-0391">Immunity</keyword>
<evidence type="ECO:0000256" key="1">
    <source>
        <dbReference type="ARBA" id="ARBA00007553"/>
    </source>
</evidence>
<dbReference type="InterPro" id="IPR002502">
    <property type="entry name" value="Amidase_domain"/>
</dbReference>
<organism evidence="12 13">
    <name type="scientific">Agrilus planipennis</name>
    <name type="common">Emerald ash borer</name>
    <name type="synonym">Agrilus marcopoli</name>
    <dbReference type="NCBI Taxonomy" id="224129"/>
    <lineage>
        <taxon>Eukaryota</taxon>
        <taxon>Metazoa</taxon>
        <taxon>Ecdysozoa</taxon>
        <taxon>Arthropoda</taxon>
        <taxon>Hexapoda</taxon>
        <taxon>Insecta</taxon>
        <taxon>Pterygota</taxon>
        <taxon>Neoptera</taxon>
        <taxon>Endopterygota</taxon>
        <taxon>Coleoptera</taxon>
        <taxon>Polyphaga</taxon>
        <taxon>Elateriformia</taxon>
        <taxon>Buprestoidea</taxon>
        <taxon>Buprestidae</taxon>
        <taxon>Agrilinae</taxon>
        <taxon>Agrilus</taxon>
    </lineage>
</organism>
<dbReference type="GO" id="GO:0009253">
    <property type="term" value="P:peptidoglycan catabolic process"/>
    <property type="evidence" value="ECO:0007669"/>
    <property type="project" value="InterPro"/>
</dbReference>
<evidence type="ECO:0000256" key="3">
    <source>
        <dbReference type="ARBA" id="ARBA00022729"/>
    </source>
</evidence>
<keyword evidence="2 7" id="KW-0399">Innate immunity</keyword>
<dbReference type="FunCoup" id="A0A1W4XAW5">
    <property type="interactions" value="56"/>
</dbReference>
<feature type="domain" description="N-acetylmuramoyl-L-alanine amidase" evidence="10">
    <location>
        <begin position="36"/>
        <end position="173"/>
    </location>
</feature>
<dbReference type="STRING" id="224129.A0A1W4XAW5"/>
<dbReference type="GO" id="GO:0008745">
    <property type="term" value="F:N-acetylmuramoyl-L-alanine amidase activity"/>
    <property type="evidence" value="ECO:0007669"/>
    <property type="project" value="InterPro"/>
</dbReference>
<dbReference type="PIRSF" id="PIRSF037945">
    <property type="entry name" value="PGRPs"/>
    <property type="match status" value="1"/>
</dbReference>
<evidence type="ECO:0000256" key="7">
    <source>
        <dbReference type="PIRNR" id="PIRNR037945"/>
    </source>
</evidence>
<dbReference type="InterPro" id="IPR006619">
    <property type="entry name" value="PGRP_domain_met/bac"/>
</dbReference>
<accession>A0A1W4XAW5</accession>
<evidence type="ECO:0000259" key="11">
    <source>
        <dbReference type="SMART" id="SM00701"/>
    </source>
</evidence>
<evidence type="ECO:0000256" key="5">
    <source>
        <dbReference type="ARBA" id="ARBA00023157"/>
    </source>
</evidence>
<evidence type="ECO:0000259" key="10">
    <source>
        <dbReference type="SMART" id="SM00644"/>
    </source>
</evidence>
<proteinExistence type="inferred from homology"/>
<reference evidence="13" key="1">
    <citation type="submission" date="2025-08" db="UniProtKB">
        <authorList>
            <consortium name="RefSeq"/>
        </authorList>
    </citation>
    <scope>IDENTIFICATION</scope>
    <source>
        <tissue evidence="13">Entire body</tissue>
    </source>
</reference>
<evidence type="ECO:0000313" key="12">
    <source>
        <dbReference type="Proteomes" id="UP000192223"/>
    </source>
</evidence>
<dbReference type="OrthoDB" id="10001926at2759"/>
<comment type="function">
    <text evidence="6">Peptidoglycan-recognition protein probably involved in innate immunity by binding to peptidoglycans (PGN) of bacteria and activating the prophenoloxidase (proPO) cascade immune response. Binds to 1,3-beta-D-glucan and PGN.</text>
</comment>